<proteinExistence type="predicted"/>
<gene>
    <name evidence="1" type="ORF">LCGC14_2688860</name>
</gene>
<evidence type="ECO:0000313" key="1">
    <source>
        <dbReference type="EMBL" id="KKK93841.1"/>
    </source>
</evidence>
<comment type="caution">
    <text evidence="1">The sequence shown here is derived from an EMBL/GenBank/DDBJ whole genome shotgun (WGS) entry which is preliminary data.</text>
</comment>
<dbReference type="EMBL" id="LAZR01047604">
    <property type="protein sequence ID" value="KKK93841.1"/>
    <property type="molecule type" value="Genomic_DNA"/>
</dbReference>
<reference evidence="1" key="1">
    <citation type="journal article" date="2015" name="Nature">
        <title>Complex archaea that bridge the gap between prokaryotes and eukaryotes.</title>
        <authorList>
            <person name="Spang A."/>
            <person name="Saw J.H."/>
            <person name="Jorgensen S.L."/>
            <person name="Zaremba-Niedzwiedzka K."/>
            <person name="Martijn J."/>
            <person name="Lind A.E."/>
            <person name="van Eijk R."/>
            <person name="Schleper C."/>
            <person name="Guy L."/>
            <person name="Ettema T.J."/>
        </authorList>
    </citation>
    <scope>NUCLEOTIDE SEQUENCE</scope>
</reference>
<protein>
    <submittedName>
        <fullName evidence="1">Uncharacterized protein</fullName>
    </submittedName>
</protein>
<sequence length="120" mass="13242">MALSHIGAGTIESIDADEPIATQCRIWYDICRRQVLEAFDWGFARRRQELALHGDTISETSSDPLAGVWGFRYMYPADAIVLRKIQNANAPPGDATPYDVETSLDGQEKTILTNVSEAVA</sequence>
<name>A0A0F9CAV1_9ZZZZ</name>
<accession>A0A0F9CAV1</accession>
<feature type="non-terminal residue" evidence="1">
    <location>
        <position position="120"/>
    </location>
</feature>
<organism evidence="1">
    <name type="scientific">marine sediment metagenome</name>
    <dbReference type="NCBI Taxonomy" id="412755"/>
    <lineage>
        <taxon>unclassified sequences</taxon>
        <taxon>metagenomes</taxon>
        <taxon>ecological metagenomes</taxon>
    </lineage>
</organism>
<dbReference type="AlphaFoldDB" id="A0A0F9CAV1"/>